<evidence type="ECO:0000313" key="2">
    <source>
        <dbReference type="Proteomes" id="UP001595387"/>
    </source>
</evidence>
<reference evidence="2" key="1">
    <citation type="journal article" date="2019" name="Int. J. Syst. Evol. Microbiol.">
        <title>The Global Catalogue of Microorganisms (GCM) 10K type strain sequencing project: providing services to taxonomists for standard genome sequencing and annotation.</title>
        <authorList>
            <consortium name="The Broad Institute Genomics Platform"/>
            <consortium name="The Broad Institute Genome Sequencing Center for Infectious Disease"/>
            <person name="Wu L."/>
            <person name="Ma J."/>
        </authorList>
    </citation>
    <scope>NUCLEOTIDE SEQUENCE [LARGE SCALE GENOMIC DNA]</scope>
    <source>
        <strain evidence="2">KCTC 13193</strain>
    </source>
</reference>
<evidence type="ECO:0000313" key="1">
    <source>
        <dbReference type="EMBL" id="MFC2946826.1"/>
    </source>
</evidence>
<protein>
    <recommendedName>
        <fullName evidence="3">Secreted protein</fullName>
    </recommendedName>
</protein>
<dbReference type="Proteomes" id="UP001595387">
    <property type="component" value="Unassembled WGS sequence"/>
</dbReference>
<dbReference type="EMBL" id="JBHRRZ010000001">
    <property type="protein sequence ID" value="MFC2946826.1"/>
    <property type="molecule type" value="Genomic_DNA"/>
</dbReference>
<organism evidence="1 2">
    <name type="scientific">Virgibacillus sediminis</name>
    <dbReference type="NCBI Taxonomy" id="202260"/>
    <lineage>
        <taxon>Bacteria</taxon>
        <taxon>Bacillati</taxon>
        <taxon>Bacillota</taxon>
        <taxon>Bacilli</taxon>
        <taxon>Bacillales</taxon>
        <taxon>Bacillaceae</taxon>
        <taxon>Virgibacillus</taxon>
    </lineage>
</organism>
<comment type="caution">
    <text evidence="1">The sequence shown here is derived from an EMBL/GenBank/DDBJ whole genome shotgun (WGS) entry which is preliminary data.</text>
</comment>
<evidence type="ECO:0008006" key="3">
    <source>
        <dbReference type="Google" id="ProtNLM"/>
    </source>
</evidence>
<accession>A0ABV7A1K1</accession>
<sequence>MLMTITLMGLFLPSREASSYSRGLSSLVRCFPASVEWERHVHPHAGGRGHPVRENGLFLEPMIYQFLLQKSRERNWAYRWWSKKGSFEKVKEFCDEMEFPILHCPHQPGHS</sequence>
<name>A0ABV7A1K1_9BACI</name>
<dbReference type="RefSeq" id="WP_390301228.1">
    <property type="nucleotide sequence ID" value="NZ_JBHRRZ010000001.1"/>
</dbReference>
<keyword evidence="2" id="KW-1185">Reference proteome</keyword>
<gene>
    <name evidence="1" type="ORF">ACFODW_00400</name>
</gene>
<proteinExistence type="predicted"/>